<name>A0A9P7YE59_9HELO</name>
<dbReference type="SUPFAM" id="SSF53474">
    <property type="entry name" value="alpha/beta-Hydrolases"/>
    <property type="match status" value="1"/>
</dbReference>
<dbReference type="OrthoDB" id="194358at2759"/>
<evidence type="ECO:0000313" key="10">
    <source>
        <dbReference type="Proteomes" id="UP000824998"/>
    </source>
</evidence>
<dbReference type="EMBL" id="MU251570">
    <property type="protein sequence ID" value="KAG9231996.1"/>
    <property type="molecule type" value="Genomic_DNA"/>
</dbReference>
<organism evidence="9 10">
    <name type="scientific">Amylocarpus encephaloides</name>
    <dbReference type="NCBI Taxonomy" id="45428"/>
    <lineage>
        <taxon>Eukaryota</taxon>
        <taxon>Fungi</taxon>
        <taxon>Dikarya</taxon>
        <taxon>Ascomycota</taxon>
        <taxon>Pezizomycotina</taxon>
        <taxon>Leotiomycetes</taxon>
        <taxon>Helotiales</taxon>
        <taxon>Helotiales incertae sedis</taxon>
        <taxon>Amylocarpus</taxon>
    </lineage>
</organism>
<protein>
    <recommendedName>
        <fullName evidence="8">Nephrocystin 3-like N-terminal domain-containing protein</fullName>
    </recommendedName>
</protein>
<dbReference type="GO" id="GO:0005783">
    <property type="term" value="C:endoplasmic reticulum"/>
    <property type="evidence" value="ECO:0007669"/>
    <property type="project" value="UniProtKB-SubCell"/>
</dbReference>
<dbReference type="GO" id="GO:0005739">
    <property type="term" value="C:mitochondrion"/>
    <property type="evidence" value="ECO:0007669"/>
    <property type="project" value="UniProtKB-SubCell"/>
</dbReference>
<gene>
    <name evidence="9" type="ORF">BJ875DRAFT_536230</name>
</gene>
<accession>A0A9P7YE59</accession>
<dbReference type="InterPro" id="IPR052374">
    <property type="entry name" value="SERAC1"/>
</dbReference>
<dbReference type="InterPro" id="IPR056884">
    <property type="entry name" value="NPHP3-like_N"/>
</dbReference>
<comment type="caution">
    <text evidence="9">The sequence shown here is derived from an EMBL/GenBank/DDBJ whole genome shotgun (WGS) entry which is preliminary data.</text>
</comment>
<dbReference type="AlphaFoldDB" id="A0A9P7YE59"/>
<keyword evidence="4" id="KW-0677">Repeat</keyword>
<evidence type="ECO:0000256" key="6">
    <source>
        <dbReference type="ARBA" id="ARBA00023128"/>
    </source>
</evidence>
<dbReference type="GO" id="GO:0016020">
    <property type="term" value="C:membrane"/>
    <property type="evidence" value="ECO:0007669"/>
    <property type="project" value="UniProtKB-SubCell"/>
</dbReference>
<keyword evidence="6" id="KW-0496">Mitochondrion</keyword>
<sequence>MRINKMKSLCYSYYKWPPKDTEFENARICSFGYNSDWGERKDSVLNIHGFRKSLLSEMLNSSDVNQSDDSSVILVGHSMGGLVIKQLIQILLACILATHDPSAKTMGNRIHGMIFLAVPHRGADIATLLSNMLKASILPGKKPFVSALERNSGSFPSINEDFRLYAHNLELLSFYEALPMKLGLSSSLIVARTRLFLASPTREVLYPMPHIALICKFELPLDPNYVSVRNSLSTLIRSSSQRILTRKLDQTRRERAALEDYLDIPGIPDEELEAITATKFDDFQAWRDSPDGHLPLYWLNAQQTSGKSVMAAHLIRHLQEIDAVCSYFFFKHNDESKIPLSSCFRSLTYHMALSDDRILQKILLLKEVFVRLDHNSGLVLWRRLLLGAILIVLLRNDHHGFPLRVFMTSRPTSGILTGISHLERLSYIHEMTILDTSNDISQYVEANMKDIALSDQLFRQKLADTILAKACVQTTFSNNDIQHILDDVPQGINAFY</sequence>
<dbReference type="Pfam" id="PF24883">
    <property type="entry name" value="NPHP3_N"/>
    <property type="match status" value="1"/>
</dbReference>
<evidence type="ECO:0000256" key="5">
    <source>
        <dbReference type="ARBA" id="ARBA00022824"/>
    </source>
</evidence>
<evidence type="ECO:0000256" key="4">
    <source>
        <dbReference type="ARBA" id="ARBA00022737"/>
    </source>
</evidence>
<keyword evidence="5" id="KW-0256">Endoplasmic reticulum</keyword>
<proteinExistence type="predicted"/>
<dbReference type="Gene3D" id="3.40.50.1820">
    <property type="entry name" value="alpha/beta hydrolase"/>
    <property type="match status" value="1"/>
</dbReference>
<feature type="domain" description="Nephrocystin 3-like N-terminal" evidence="8">
    <location>
        <begin position="281"/>
        <end position="387"/>
    </location>
</feature>
<evidence type="ECO:0000256" key="2">
    <source>
        <dbReference type="ARBA" id="ARBA00004240"/>
    </source>
</evidence>
<comment type="subcellular location">
    <subcellularLocation>
        <location evidence="2">Endoplasmic reticulum</location>
    </subcellularLocation>
    <subcellularLocation>
        <location evidence="3">Membrane</location>
    </subcellularLocation>
    <subcellularLocation>
        <location evidence="1">Mitochondrion</location>
    </subcellularLocation>
</comment>
<dbReference type="PANTHER" id="PTHR48182:SF2">
    <property type="entry name" value="PROTEIN SERAC1"/>
    <property type="match status" value="1"/>
</dbReference>
<keyword evidence="7" id="KW-0472">Membrane</keyword>
<evidence type="ECO:0000256" key="3">
    <source>
        <dbReference type="ARBA" id="ARBA00004370"/>
    </source>
</evidence>
<evidence type="ECO:0000313" key="9">
    <source>
        <dbReference type="EMBL" id="KAG9231996.1"/>
    </source>
</evidence>
<evidence type="ECO:0000259" key="8">
    <source>
        <dbReference type="Pfam" id="PF24883"/>
    </source>
</evidence>
<dbReference type="InterPro" id="IPR029058">
    <property type="entry name" value="AB_hydrolase_fold"/>
</dbReference>
<dbReference type="PANTHER" id="PTHR48182">
    <property type="entry name" value="PROTEIN SERAC1"/>
    <property type="match status" value="1"/>
</dbReference>
<dbReference type="Proteomes" id="UP000824998">
    <property type="component" value="Unassembled WGS sequence"/>
</dbReference>
<evidence type="ECO:0000256" key="1">
    <source>
        <dbReference type="ARBA" id="ARBA00004173"/>
    </source>
</evidence>
<evidence type="ECO:0000256" key="7">
    <source>
        <dbReference type="ARBA" id="ARBA00023136"/>
    </source>
</evidence>
<reference evidence="9" key="1">
    <citation type="journal article" date="2021" name="IMA Fungus">
        <title>Genomic characterization of three marine fungi, including Emericellopsis atlantica sp. nov. with signatures of a generalist lifestyle and marine biomass degradation.</title>
        <authorList>
            <person name="Hagestad O.C."/>
            <person name="Hou L."/>
            <person name="Andersen J.H."/>
            <person name="Hansen E.H."/>
            <person name="Altermark B."/>
            <person name="Li C."/>
            <person name="Kuhnert E."/>
            <person name="Cox R.J."/>
            <person name="Crous P.W."/>
            <person name="Spatafora J.W."/>
            <person name="Lail K."/>
            <person name="Amirebrahimi M."/>
            <person name="Lipzen A."/>
            <person name="Pangilinan J."/>
            <person name="Andreopoulos W."/>
            <person name="Hayes R.D."/>
            <person name="Ng V."/>
            <person name="Grigoriev I.V."/>
            <person name="Jackson S.A."/>
            <person name="Sutton T.D.S."/>
            <person name="Dobson A.D.W."/>
            <person name="Rama T."/>
        </authorList>
    </citation>
    <scope>NUCLEOTIDE SEQUENCE</scope>
    <source>
        <strain evidence="9">TRa018bII</strain>
    </source>
</reference>
<keyword evidence="10" id="KW-1185">Reference proteome</keyword>